<keyword evidence="2" id="KW-0808">Transferase</keyword>
<dbReference type="Proteomes" id="UP000238937">
    <property type="component" value="Unassembled WGS sequence"/>
</dbReference>
<keyword evidence="3" id="KW-1185">Reference proteome</keyword>
<evidence type="ECO:0000313" key="3">
    <source>
        <dbReference type="Proteomes" id="UP000238937"/>
    </source>
</evidence>
<dbReference type="PROSITE" id="PS51186">
    <property type="entry name" value="GNAT"/>
    <property type="match status" value="1"/>
</dbReference>
<dbReference type="RefSeq" id="WP_106312643.1">
    <property type="nucleotide sequence ID" value="NZ_PVWO01000645.1"/>
</dbReference>
<dbReference type="Pfam" id="PF00583">
    <property type="entry name" value="Acetyltransf_1"/>
    <property type="match status" value="1"/>
</dbReference>
<sequence length="142" mass="16617">MSSNIAIANSISEINNCFPVMKELRSHLELPDFIDRVHRQQQLFNYQLAYLQVNEIVRAVAGFRISESLAWYKFLYVDDLVSSSDNRSQGYGSDLFNWLIEYARAESCQQLTLDSGVQRFAAHRFYLRHRMEISSHHFALHL</sequence>
<proteinExistence type="predicted"/>
<gene>
    <name evidence="2" type="ORF">C7B77_27665</name>
</gene>
<protein>
    <submittedName>
        <fullName evidence="2">GNAT family N-acetyltransferase</fullName>
    </submittedName>
</protein>
<dbReference type="SUPFAM" id="SSF55729">
    <property type="entry name" value="Acyl-CoA N-acyltransferases (Nat)"/>
    <property type="match status" value="1"/>
</dbReference>
<dbReference type="AlphaFoldDB" id="A0A2T1F822"/>
<dbReference type="InterPro" id="IPR016181">
    <property type="entry name" value="Acyl_CoA_acyltransferase"/>
</dbReference>
<dbReference type="EMBL" id="PVWO01000645">
    <property type="protein sequence ID" value="PSB41132.1"/>
    <property type="molecule type" value="Genomic_DNA"/>
</dbReference>
<feature type="domain" description="N-acetyltransferase" evidence="1">
    <location>
        <begin position="3"/>
        <end position="142"/>
    </location>
</feature>
<name>A0A2T1F822_9CYAN</name>
<evidence type="ECO:0000259" key="1">
    <source>
        <dbReference type="PROSITE" id="PS51186"/>
    </source>
</evidence>
<accession>A0A2T1F822</accession>
<comment type="caution">
    <text evidence="2">The sequence shown here is derived from an EMBL/GenBank/DDBJ whole genome shotgun (WGS) entry which is preliminary data.</text>
</comment>
<dbReference type="Gene3D" id="3.40.630.30">
    <property type="match status" value="1"/>
</dbReference>
<organism evidence="2 3">
    <name type="scientific">Chamaesiphon polymorphus CCALA 037</name>
    <dbReference type="NCBI Taxonomy" id="2107692"/>
    <lineage>
        <taxon>Bacteria</taxon>
        <taxon>Bacillati</taxon>
        <taxon>Cyanobacteriota</taxon>
        <taxon>Cyanophyceae</taxon>
        <taxon>Gomontiellales</taxon>
        <taxon>Chamaesiphonaceae</taxon>
        <taxon>Chamaesiphon</taxon>
    </lineage>
</organism>
<dbReference type="CDD" id="cd04301">
    <property type="entry name" value="NAT_SF"/>
    <property type="match status" value="1"/>
</dbReference>
<dbReference type="OrthoDB" id="9805924at2"/>
<reference evidence="2 3" key="1">
    <citation type="submission" date="2018-03" db="EMBL/GenBank/DDBJ databases">
        <title>The ancient ancestry and fast evolution of plastids.</title>
        <authorList>
            <person name="Moore K.R."/>
            <person name="Magnabosco C."/>
            <person name="Momper L."/>
            <person name="Gold D.A."/>
            <person name="Bosak T."/>
            <person name="Fournier G.P."/>
        </authorList>
    </citation>
    <scope>NUCLEOTIDE SEQUENCE [LARGE SCALE GENOMIC DNA]</scope>
    <source>
        <strain evidence="2 3">CCALA 037</strain>
    </source>
</reference>
<evidence type="ECO:0000313" key="2">
    <source>
        <dbReference type="EMBL" id="PSB41132.1"/>
    </source>
</evidence>
<dbReference type="GO" id="GO:0016747">
    <property type="term" value="F:acyltransferase activity, transferring groups other than amino-acyl groups"/>
    <property type="evidence" value="ECO:0007669"/>
    <property type="project" value="InterPro"/>
</dbReference>
<dbReference type="InterPro" id="IPR000182">
    <property type="entry name" value="GNAT_dom"/>
</dbReference>